<dbReference type="VEuPathDB" id="FungiDB:BON22_2435"/>
<organism evidence="2">
    <name type="scientific">Cyberlindnera fabianii</name>
    <name type="common">Yeast</name>
    <name type="synonym">Hansenula fabianii</name>
    <dbReference type="NCBI Taxonomy" id="36022"/>
    <lineage>
        <taxon>Eukaryota</taxon>
        <taxon>Fungi</taxon>
        <taxon>Dikarya</taxon>
        <taxon>Ascomycota</taxon>
        <taxon>Saccharomycotina</taxon>
        <taxon>Saccharomycetes</taxon>
        <taxon>Phaffomycetales</taxon>
        <taxon>Phaffomycetaceae</taxon>
        <taxon>Cyberlindnera</taxon>
    </lineage>
</organism>
<dbReference type="EMBL" id="MPUK01000004">
    <property type="protein sequence ID" value="ONH67704.1"/>
    <property type="molecule type" value="Genomic_DNA"/>
</dbReference>
<evidence type="ECO:0000256" key="1">
    <source>
        <dbReference type="SAM" id="MobiDB-lite"/>
    </source>
</evidence>
<dbReference type="OrthoDB" id="4081443at2759"/>
<dbReference type="STRING" id="36022.A0A061ASI5"/>
<dbReference type="OMA" id="WENGVND"/>
<evidence type="ECO:0000313" key="3">
    <source>
        <dbReference type="EMBL" id="ONH67704.1"/>
    </source>
</evidence>
<accession>A0A061ASI5</accession>
<keyword evidence="4" id="KW-1185">Reference proteome</keyword>
<sequence>MFRVTQQQVLKTRITGQVVQQARSSINHHSVRFNSVAIERKPSTSTTEPQRFTSFTNTIKNVADLQKQQVPKPQTKRKNNNRNHTNPSSPWAKQIAAYRDTLAQITNFDDPATQPFFWEMLKKAMAQYEELKGTPDFTPHLVSLLVYALHTGLRFNRNQLTRLAKKPDYDARSFHTEINGFIKNSLRGITKDMLDDLVQLNESGAMHLLTSLKELKLESEALSLWTSSMERESLKKTFLRPKVVGVLLPMMYNSGSNFEDLQALFEESRSIQSHPHLVSGMIKTCLAAGHVQQALDLFNDLASNSSKESYPALIDVHLSFIGDCKNTGIAAIMFNKAINREMPYKFTLHVNSVKQFLENIWTEDQNFEMVYEKWNDATRFYGRNIHHGISSSLNNTFFDIFFEKYANDKAAGLLRLKEIIAVYNDIKPIDEPFFNIIISKCTVWKDKETIDTLYGAYALYNLQKTEVSRRIYLKSLGSIKNVSEEEILASWYELIQHNDAEGYKYIANADWAALRDATFASDESRVELYAKILKQYQWFCRDEGQWRRLHNIVNIYPILEPYLKNLGTLDASSVKVPQLTNMRVVEFA</sequence>
<gene>
    <name evidence="3" type="ORF">BON22_2435</name>
    <name evidence="2" type="ORF">CYFA0S_04e04126g</name>
</gene>
<dbReference type="AlphaFoldDB" id="A0A061ASI5"/>
<reference evidence="3" key="3">
    <citation type="submission" date="2017-01" db="EMBL/GenBank/DDBJ databases">
        <authorList>
            <person name="Mah S.A."/>
            <person name="Swanson W.J."/>
            <person name="Moy G.W."/>
            <person name="Vacquier V.D."/>
        </authorList>
    </citation>
    <scope>NUCLEOTIDE SEQUENCE [LARGE SCALE GENOMIC DNA]</scope>
    <source>
        <strain evidence="3">65</strain>
    </source>
</reference>
<name>A0A061ASI5_CYBFA</name>
<evidence type="ECO:0000313" key="4">
    <source>
        <dbReference type="Proteomes" id="UP000189513"/>
    </source>
</evidence>
<reference evidence="4" key="2">
    <citation type="journal article" date="2017" name="Genome Announc.">
        <title>Genome sequences of Cyberlindnera fabianii 65, Pichia kudriavzevii 129, and Saccharomyces cerevisiae 131 isolated from fermented masau fruits in Zimbabwe.</title>
        <authorList>
            <person name="van Rijswijck I.M.H."/>
            <person name="Derks M.F.L."/>
            <person name="Abee T."/>
            <person name="de Ridder D."/>
            <person name="Smid E.J."/>
        </authorList>
    </citation>
    <scope>NUCLEOTIDE SEQUENCE [LARGE SCALE GENOMIC DNA]</scope>
    <source>
        <strain evidence="4">65</strain>
    </source>
</reference>
<dbReference type="EMBL" id="LK052889">
    <property type="protein sequence ID" value="CDR40125.1"/>
    <property type="molecule type" value="Genomic_DNA"/>
</dbReference>
<proteinExistence type="predicted"/>
<protein>
    <submittedName>
        <fullName evidence="2">CYFA0S04e04126g1_1</fullName>
    </submittedName>
    <submittedName>
        <fullName evidence="3">Protein RMD9-like, mitochondrial</fullName>
    </submittedName>
</protein>
<feature type="region of interest" description="Disordered" evidence="1">
    <location>
        <begin position="67"/>
        <end position="91"/>
    </location>
</feature>
<reference evidence="2" key="1">
    <citation type="journal article" date="2014" name="Genome Announc.">
        <title>Genome sequence of the yeast Cyberlindnera fabianii (Hansenula fabianii).</title>
        <authorList>
            <person name="Freel K.C."/>
            <person name="Sarilar V."/>
            <person name="Neuveglise C."/>
            <person name="Devillers H."/>
            <person name="Friedrich A."/>
            <person name="Schacherer J."/>
        </authorList>
    </citation>
    <scope>NUCLEOTIDE SEQUENCE</scope>
    <source>
        <strain evidence="2">YJS4271</strain>
    </source>
</reference>
<dbReference type="Proteomes" id="UP000189513">
    <property type="component" value="Unassembled WGS sequence"/>
</dbReference>
<evidence type="ECO:0000313" key="2">
    <source>
        <dbReference type="EMBL" id="CDR40125.1"/>
    </source>
</evidence>